<dbReference type="InterPro" id="IPR050445">
    <property type="entry name" value="Bact_polysacc_biosynth/exp"/>
</dbReference>
<accession>B1Y3Q9</accession>
<sequence precursor="true">MNEFSRQATHLARSVWRYRWLAVAVTWSVALLGAVIAWVVPERYAASARIYVDTQTVLKPLMAGLAFQPDIDQQVRMIGRTLVTRPAVENLIKNPVIGLSKGSPLEDERQVDALMKAIKVELQGGTNMYAISYRDVDSARALRLVETLVGMFMDAGVDSKRKDSQEASRFIDEQIKLYESKLVESENRLKDFKLRNMTVASTSNQDYFARMGALTDDINRLRVQLSAAEQARDAMRRELASEEPQLPSDAASAQASYTPELDARIETQKRQLDEMLRRYTDVHPDVLTTRRTIAQLEAQRRQESDTKSRAESSKPRVAAAATNPVYQRLRIGFAEAEASVASLRAQLGTQQGRLEEIRAQAGRMPQAEAELAQLNRDYDVIRRNYEQLVTRREAASFGVKIDQSSSLADFRLIEPPRVLPTAVFPSRIQLAAVVMILALMAGIGSAYGMTLLKPTFSSERELREFTKRPVLGGLSRIQDAMALDLERHERLRITGVVALFVTVHLGWIAFLLMHSGN</sequence>
<feature type="region of interest" description="Disordered" evidence="7">
    <location>
        <begin position="235"/>
        <end position="262"/>
    </location>
</feature>
<feature type="coiled-coil region" evidence="6">
    <location>
        <begin position="340"/>
        <end position="391"/>
    </location>
</feature>
<evidence type="ECO:0000256" key="8">
    <source>
        <dbReference type="SAM" id="Phobius"/>
    </source>
</evidence>
<dbReference type="GO" id="GO:0004713">
    <property type="term" value="F:protein tyrosine kinase activity"/>
    <property type="evidence" value="ECO:0007669"/>
    <property type="project" value="TreeGrafter"/>
</dbReference>
<evidence type="ECO:0000256" key="7">
    <source>
        <dbReference type="SAM" id="MobiDB-lite"/>
    </source>
</evidence>
<dbReference type="STRING" id="395495.Lcho_3508"/>
<evidence type="ECO:0000313" key="10">
    <source>
        <dbReference type="EMBL" id="ACB35762.1"/>
    </source>
</evidence>
<organism evidence="10 11">
    <name type="scientific">Leptothrix cholodnii (strain ATCC 51168 / LMG 8142 / SP-6)</name>
    <name type="common">Leptothrix discophora (strain SP-6)</name>
    <dbReference type="NCBI Taxonomy" id="395495"/>
    <lineage>
        <taxon>Bacteria</taxon>
        <taxon>Pseudomonadati</taxon>
        <taxon>Pseudomonadota</taxon>
        <taxon>Betaproteobacteria</taxon>
        <taxon>Burkholderiales</taxon>
        <taxon>Sphaerotilaceae</taxon>
        <taxon>Leptothrix</taxon>
    </lineage>
</organism>
<keyword evidence="2" id="KW-1003">Cell membrane</keyword>
<reference evidence="10 11" key="1">
    <citation type="submission" date="2008-03" db="EMBL/GenBank/DDBJ databases">
        <title>Complete sequence of Leptothrix cholodnii SP-6.</title>
        <authorList>
            <consortium name="US DOE Joint Genome Institute"/>
            <person name="Copeland A."/>
            <person name="Lucas S."/>
            <person name="Lapidus A."/>
            <person name="Glavina del Rio T."/>
            <person name="Dalin E."/>
            <person name="Tice H."/>
            <person name="Bruce D."/>
            <person name="Goodwin L."/>
            <person name="Pitluck S."/>
            <person name="Chertkov O."/>
            <person name="Brettin T."/>
            <person name="Detter J.C."/>
            <person name="Han C."/>
            <person name="Kuske C.R."/>
            <person name="Schmutz J."/>
            <person name="Larimer F."/>
            <person name="Land M."/>
            <person name="Hauser L."/>
            <person name="Kyrpides N."/>
            <person name="Lykidis A."/>
            <person name="Emerson D."/>
            <person name="Richardson P."/>
        </authorList>
    </citation>
    <scope>NUCLEOTIDE SEQUENCE [LARGE SCALE GENOMIC DNA]</scope>
    <source>
        <strain evidence="11">ATCC 51168 / LMG 8142 / SP-6</strain>
    </source>
</reference>
<keyword evidence="6" id="KW-0175">Coiled coil</keyword>
<feature type="domain" description="Polysaccharide chain length determinant N-terminal" evidence="9">
    <location>
        <begin position="10"/>
        <end position="71"/>
    </location>
</feature>
<dbReference type="KEGG" id="lch:Lcho_3508"/>
<evidence type="ECO:0000256" key="1">
    <source>
        <dbReference type="ARBA" id="ARBA00004651"/>
    </source>
</evidence>
<evidence type="ECO:0000256" key="5">
    <source>
        <dbReference type="ARBA" id="ARBA00023136"/>
    </source>
</evidence>
<feature type="transmembrane region" description="Helical" evidence="8">
    <location>
        <begin position="491"/>
        <end position="513"/>
    </location>
</feature>
<keyword evidence="4 8" id="KW-1133">Transmembrane helix</keyword>
<dbReference type="PANTHER" id="PTHR32309">
    <property type="entry name" value="TYROSINE-PROTEIN KINASE"/>
    <property type="match status" value="1"/>
</dbReference>
<evidence type="ECO:0000259" key="9">
    <source>
        <dbReference type="Pfam" id="PF02706"/>
    </source>
</evidence>
<dbReference type="AlphaFoldDB" id="B1Y3Q9"/>
<dbReference type="RefSeq" id="WP_012348509.1">
    <property type="nucleotide sequence ID" value="NC_010524.1"/>
</dbReference>
<feature type="transmembrane region" description="Helical" evidence="8">
    <location>
        <begin position="20"/>
        <end position="40"/>
    </location>
</feature>
<proteinExistence type="predicted"/>
<evidence type="ECO:0000256" key="6">
    <source>
        <dbReference type="SAM" id="Coils"/>
    </source>
</evidence>
<dbReference type="HOGENOM" id="CLU_009912_5_1_4"/>
<dbReference type="PANTHER" id="PTHR32309:SF13">
    <property type="entry name" value="FERRIC ENTEROBACTIN TRANSPORT PROTEIN FEPE"/>
    <property type="match status" value="1"/>
</dbReference>
<dbReference type="NCBIfam" id="TIGR03007">
    <property type="entry name" value="pepcterm_ChnLen"/>
    <property type="match status" value="1"/>
</dbReference>
<dbReference type="InterPro" id="IPR003856">
    <property type="entry name" value="LPS_length_determ_N"/>
</dbReference>
<dbReference type="eggNOG" id="COG3206">
    <property type="taxonomic scope" value="Bacteria"/>
</dbReference>
<feature type="transmembrane region" description="Helical" evidence="8">
    <location>
        <begin position="430"/>
        <end position="452"/>
    </location>
</feature>
<keyword evidence="3 8" id="KW-0812">Transmembrane</keyword>
<dbReference type="Proteomes" id="UP000001693">
    <property type="component" value="Chromosome"/>
</dbReference>
<feature type="compositionally biased region" description="Basic and acidic residues" evidence="7">
    <location>
        <begin position="298"/>
        <end position="314"/>
    </location>
</feature>
<evidence type="ECO:0000256" key="2">
    <source>
        <dbReference type="ARBA" id="ARBA00022475"/>
    </source>
</evidence>
<keyword evidence="11" id="KW-1185">Reference proteome</keyword>
<comment type="subcellular location">
    <subcellularLocation>
        <location evidence="1">Cell membrane</location>
        <topology evidence="1">Multi-pass membrane protein</topology>
    </subcellularLocation>
</comment>
<dbReference type="GO" id="GO:0005886">
    <property type="term" value="C:plasma membrane"/>
    <property type="evidence" value="ECO:0007669"/>
    <property type="project" value="UniProtKB-SubCell"/>
</dbReference>
<evidence type="ECO:0000256" key="3">
    <source>
        <dbReference type="ARBA" id="ARBA00022692"/>
    </source>
</evidence>
<dbReference type="OrthoDB" id="9795292at2"/>
<dbReference type="InterPro" id="IPR014345">
    <property type="entry name" value="XrtA_polysacc_chain"/>
</dbReference>
<dbReference type="Pfam" id="PF02706">
    <property type="entry name" value="Wzz"/>
    <property type="match status" value="1"/>
</dbReference>
<evidence type="ECO:0000313" key="11">
    <source>
        <dbReference type="Proteomes" id="UP000001693"/>
    </source>
</evidence>
<evidence type="ECO:0000256" key="4">
    <source>
        <dbReference type="ARBA" id="ARBA00022989"/>
    </source>
</evidence>
<protein>
    <submittedName>
        <fullName evidence="10">Polysaccharide chain length determinant protein, PEP-CTERM locus subfamily</fullName>
    </submittedName>
</protein>
<feature type="region of interest" description="Disordered" evidence="7">
    <location>
        <begin position="296"/>
        <end position="319"/>
    </location>
</feature>
<dbReference type="EMBL" id="CP001013">
    <property type="protein sequence ID" value="ACB35762.1"/>
    <property type="molecule type" value="Genomic_DNA"/>
</dbReference>
<keyword evidence="5 8" id="KW-0472">Membrane</keyword>
<name>B1Y3Q9_LEPCP</name>
<gene>
    <name evidence="10" type="ordered locus">Lcho_3508</name>
</gene>